<feature type="disulfide bond" evidence="13">
    <location>
        <begin position="845"/>
        <end position="854"/>
    </location>
</feature>
<dbReference type="EC" id="3.4.24.-" evidence="15"/>
<evidence type="ECO:0000256" key="11">
    <source>
        <dbReference type="ARBA" id="ARBA00023157"/>
    </source>
</evidence>
<dbReference type="InterPro" id="IPR000998">
    <property type="entry name" value="MAM_dom"/>
</dbReference>
<feature type="disulfide bond" evidence="13">
    <location>
        <begin position="956"/>
        <end position="965"/>
    </location>
</feature>
<feature type="disulfide bond" evidence="13">
    <location>
        <begin position="771"/>
        <end position="780"/>
    </location>
</feature>
<gene>
    <name evidence="22" type="primary">LOC111113165</name>
</gene>
<dbReference type="InterPro" id="IPR013032">
    <property type="entry name" value="EGF-like_CS"/>
</dbReference>
<dbReference type="SMART" id="SM00137">
    <property type="entry name" value="MAM"/>
    <property type="match status" value="1"/>
</dbReference>
<evidence type="ECO:0000256" key="3">
    <source>
        <dbReference type="ARBA" id="ARBA00022536"/>
    </source>
</evidence>
<proteinExistence type="predicted"/>
<feature type="domain" description="EGF-like" evidence="18">
    <location>
        <begin position="745"/>
        <end position="781"/>
    </location>
</feature>
<feature type="domain" description="EGF-like" evidence="18">
    <location>
        <begin position="701"/>
        <end position="741"/>
    </location>
</feature>
<dbReference type="PANTHER" id="PTHR24033">
    <property type="entry name" value="EGF-LIKE DOMAIN-CONTAINING PROTEIN"/>
    <property type="match status" value="1"/>
</dbReference>
<feature type="domain" description="EGF-like" evidence="18">
    <location>
        <begin position="930"/>
        <end position="966"/>
    </location>
</feature>
<evidence type="ECO:0000259" key="18">
    <source>
        <dbReference type="PROSITE" id="PS50026"/>
    </source>
</evidence>
<evidence type="ECO:0000256" key="8">
    <source>
        <dbReference type="ARBA" id="ARBA00022801"/>
    </source>
</evidence>
<dbReference type="PRINTS" id="PR00480">
    <property type="entry name" value="ASTACIN"/>
</dbReference>
<feature type="active site" evidence="14">
    <location>
        <position position="230"/>
    </location>
</feature>
<comment type="subcellular location">
    <subcellularLocation>
        <location evidence="1">Secreted</location>
    </subcellularLocation>
</comment>
<feature type="disulfide bond" evidence="13">
    <location>
        <begin position="882"/>
        <end position="891"/>
    </location>
</feature>
<feature type="domain" description="EGF-like" evidence="18">
    <location>
        <begin position="782"/>
        <end position="818"/>
    </location>
</feature>
<evidence type="ECO:0000256" key="16">
    <source>
        <dbReference type="SAM" id="MobiDB-lite"/>
    </source>
</evidence>
<keyword evidence="9 14" id="KW-0862">Zinc</keyword>
<name>A0A8B8BVL2_CRAVI</name>
<dbReference type="FunFam" id="2.10.25.10:FF:000066">
    <property type="entry name" value="FAT atypical cadherin 4"/>
    <property type="match status" value="1"/>
</dbReference>
<feature type="disulfide bond" evidence="13">
    <location>
        <begin position="1030"/>
        <end position="1039"/>
    </location>
</feature>
<feature type="disulfide bond" evidence="13">
    <location>
        <begin position="1234"/>
        <end position="1243"/>
    </location>
</feature>
<sequence length="1407" mass="152540">MTARYSVWVGILGVLCIALVRTERPASDKDVRLREFLEALEKYVTKKENARDSSRHQLTSRADNSLEQDKLNPEDEDDAERQSVLIDDKTYKPNNLNVNKQQEEDDNLDHHPKPPITKPVVGVKKALQSRNFGISSSTLWTGGVIPYEIDANTFGTRLSQATQLVNSVIANIAATTCVKWRLKTDADTYYVRIKGDEGGCWSYVGNVKFNGGQGLNLGNGCLSEYIVLHELHHAMGGLHEQQRNRRKYFVKINWENIQSSYNDQYALSQNTKNNEVYDYASILQYHLTAFTSNGKDTMTIADQDLEYLITNSKYVLSYYDNAEINKEYSCPTASCTLSCQNEGFRMQAVGQTTCKCQCPTGLKGATCEELDTDADCGRIITLSNGASEEIKMTSYTQGKSCTWLVKGESDSIIKATVTSVDLPFSSQNDCYHWLEFRDYLIGDDGKELCGKSTTAKTYTQAQIGKVSPFMIRFNALRSQTPGTGFTVKVEALKSGCMSSPCKTGSLCTEGPGDGTYTCACQNGLSGTNCDQFNAPSYNLCNHEDDFGTCLFDEDPSSDIRWNFNTRLCDWRGCGSGVLTRGSGYQFLTLTPYYDSVPWNYGSKAAIKTSAQFTAVDRCLSLDYALGNYVQGDRLTELNVYVEGTGKAKTKLQTYKTTTDYNWRTATVSIEAVENLVITIEGVIGPQLIGVDNISLRPGLCTNTPCNPNPCLNSGTCDDSSPPTGSKYVCTCQAGFTGDRCENQETVNNCANTPCKNGGTCNPTASGYTCSCASGFTGTNCETVDSCGNNPCQNGGTCNPTASGYTCSCASGFTGTNCETVDSCGNNPCQNGGTCNPTASGYTCSCTSGFTGTNCETVDSCGNNPCQNGGTCNPTASGYTCSCASGFTGTNCETVDSCGNNPCQNGGTCNPTASGYTCSCASGFTGTNCETVDSCGNNPCQNGGTCNPTASGYTCSCASGFTGTNCETVDSCGNNPCQNGGSCNPTVTGYTCSCPSGFSGNLCEIEDFCFNSPCKNGASCTSGTSTYSCQCTSAYTGTTCETLVTADNCDPDPCLNGGSCFSYDFGYYCQCPPSYTGLTCETMVTADNCDPDPCLNGGTCFSYDVGYYCQCPPNYTGLTCETPAPTLTCETNPCQNGGSCIDDDFGTYCLCPMEFSGERCEIPMPTDACNSSPCKHDSTCYSIDTEAYCICPAGYTGPYCETVDVDDDPCLSNPCENGGSCVETPNEENPYRCDCMRGFLGRNCEGYSCRFERRWERSCFLKTRRTRGWVRRRGRTPSRGTGPSRAYQGRFYLYFEASFRSAGKYNLNDTGRLPYKNATHCLSLHYHMYGSGMGKFSVMTYSPDAGYWLYAKVEGNQGNQWKHMEVNLQMTSNTRIVLQALRKNSFRSDIAIDDVSLMPYPCPDQVIA</sequence>
<evidence type="ECO:0000313" key="22">
    <source>
        <dbReference type="RefSeq" id="XP_022306904.1"/>
    </source>
</evidence>
<evidence type="ECO:0000256" key="12">
    <source>
        <dbReference type="ARBA" id="ARBA00023180"/>
    </source>
</evidence>
<feature type="binding site" evidence="14">
    <location>
        <position position="229"/>
    </location>
    <ligand>
        <name>Zn(2+)</name>
        <dbReference type="ChEBI" id="CHEBI:29105"/>
        <note>catalytic</note>
    </ligand>
</feature>
<dbReference type="FunFam" id="2.10.25.10:FF:000012">
    <property type="entry name" value="Delta-like protein"/>
    <property type="match status" value="2"/>
</dbReference>
<dbReference type="RefSeq" id="XP_022306904.1">
    <property type="nucleotide sequence ID" value="XM_022451196.1"/>
</dbReference>
<dbReference type="GO" id="GO:0005576">
    <property type="term" value="C:extracellular region"/>
    <property type="evidence" value="ECO:0007669"/>
    <property type="project" value="UniProtKB-SubCell"/>
</dbReference>
<feature type="domain" description="Peptidase M12A" evidence="20">
    <location>
        <begin position="125"/>
        <end position="331"/>
    </location>
</feature>
<dbReference type="PROSITE" id="PS51864">
    <property type="entry name" value="ASTACIN"/>
    <property type="match status" value="1"/>
</dbReference>
<feature type="domain" description="EGF-like" evidence="18">
    <location>
        <begin position="819"/>
        <end position="855"/>
    </location>
</feature>
<feature type="chain" id="PRO_5034518614" description="Metalloendopeptidase" evidence="15">
    <location>
        <begin position="23"/>
        <end position="1407"/>
    </location>
</feature>
<comment type="cofactor">
    <cofactor evidence="14 15">
        <name>Zn(2+)</name>
        <dbReference type="ChEBI" id="CHEBI:29105"/>
    </cofactor>
    <text evidence="14 15">Binds 1 zinc ion per subunit.</text>
</comment>
<feature type="domain" description="MAM" evidence="19">
    <location>
        <begin position="538"/>
        <end position="702"/>
    </location>
</feature>
<dbReference type="SUPFAM" id="SSF49899">
    <property type="entry name" value="Concanavalin A-like lectins/glucanases"/>
    <property type="match status" value="2"/>
</dbReference>
<feature type="domain" description="EGF-like" evidence="18">
    <location>
        <begin position="856"/>
        <end position="892"/>
    </location>
</feature>
<evidence type="ECO:0000259" key="17">
    <source>
        <dbReference type="PROSITE" id="PS01180"/>
    </source>
</evidence>
<feature type="disulfide bond" evidence="13">
    <location>
        <begin position="808"/>
        <end position="817"/>
    </location>
</feature>
<feature type="domain" description="EGF-like" evidence="18">
    <location>
        <begin position="893"/>
        <end position="929"/>
    </location>
</feature>
<feature type="disulfide bond" evidence="13">
    <location>
        <begin position="1110"/>
        <end position="1119"/>
    </location>
</feature>
<dbReference type="SUPFAM" id="SSF57196">
    <property type="entry name" value="EGF/Laminin"/>
    <property type="match status" value="15"/>
</dbReference>
<feature type="domain" description="EGF-like" evidence="18">
    <location>
        <begin position="492"/>
        <end position="530"/>
    </location>
</feature>
<dbReference type="SMART" id="SM00179">
    <property type="entry name" value="EGF_CA"/>
    <property type="match status" value="14"/>
</dbReference>
<feature type="disulfide bond" evidence="13">
    <location>
        <begin position="1190"/>
        <end position="1199"/>
    </location>
</feature>
<dbReference type="Proteomes" id="UP000694844">
    <property type="component" value="Chromosome 9"/>
</dbReference>
<dbReference type="PROSITE" id="PS50060">
    <property type="entry name" value="MAM_2"/>
    <property type="match status" value="2"/>
</dbReference>
<dbReference type="InterPro" id="IPR024079">
    <property type="entry name" value="MetalloPept_cat_dom_sf"/>
</dbReference>
<accession>A0A8B8BVL2</accession>
<feature type="domain" description="EGF-like" evidence="18">
    <location>
        <begin position="1205"/>
        <end position="1244"/>
    </location>
</feature>
<dbReference type="GO" id="GO:0004222">
    <property type="term" value="F:metalloendopeptidase activity"/>
    <property type="evidence" value="ECO:0007669"/>
    <property type="project" value="UniProtKB-UniRule"/>
</dbReference>
<feature type="disulfide bond" evidence="13">
    <location>
        <begin position="1150"/>
        <end position="1159"/>
    </location>
</feature>
<feature type="compositionally biased region" description="Polar residues" evidence="16">
    <location>
        <begin position="56"/>
        <end position="65"/>
    </location>
</feature>
<dbReference type="InterPro" id="IPR006026">
    <property type="entry name" value="Peptidase_Metallo"/>
</dbReference>
<dbReference type="InterPro" id="IPR001506">
    <property type="entry name" value="Peptidase_M12A"/>
</dbReference>
<feature type="domain" description="EGF-like" evidence="18">
    <location>
        <begin position="967"/>
        <end position="1003"/>
    </location>
</feature>
<dbReference type="SMART" id="SM00181">
    <property type="entry name" value="EGF"/>
    <property type="match status" value="16"/>
</dbReference>
<feature type="domain" description="EGF-like" evidence="18">
    <location>
        <begin position="1164"/>
        <end position="1200"/>
    </location>
</feature>
<keyword evidence="21" id="KW-1185">Reference proteome</keyword>
<dbReference type="Pfam" id="PF12661">
    <property type="entry name" value="hEGF"/>
    <property type="match status" value="1"/>
</dbReference>
<dbReference type="GO" id="GO:0006508">
    <property type="term" value="P:proteolysis"/>
    <property type="evidence" value="ECO:0007669"/>
    <property type="project" value="UniProtKB-KW"/>
</dbReference>
<dbReference type="PROSITE" id="PS50026">
    <property type="entry name" value="EGF_3"/>
    <property type="match status" value="15"/>
</dbReference>
<evidence type="ECO:0000256" key="6">
    <source>
        <dbReference type="ARBA" id="ARBA00022729"/>
    </source>
</evidence>
<dbReference type="Gene3D" id="3.40.390.10">
    <property type="entry name" value="Collagenase (Catalytic Domain)"/>
    <property type="match status" value="1"/>
</dbReference>
<dbReference type="Pfam" id="PF01400">
    <property type="entry name" value="Astacin"/>
    <property type="match status" value="1"/>
</dbReference>
<dbReference type="InterPro" id="IPR051830">
    <property type="entry name" value="NOTCH_homolog"/>
</dbReference>
<feature type="disulfide bond" evidence="13">
    <location>
        <begin position="520"/>
        <end position="529"/>
    </location>
</feature>
<evidence type="ECO:0000313" key="21">
    <source>
        <dbReference type="Proteomes" id="UP000694844"/>
    </source>
</evidence>
<keyword evidence="3 13" id="KW-0245">EGF-like domain</keyword>
<feature type="binding site" evidence="14">
    <location>
        <position position="239"/>
    </location>
    <ligand>
        <name>Zn(2+)</name>
        <dbReference type="ChEBI" id="CHEBI:29105"/>
        <note>catalytic</note>
    </ligand>
</feature>
<dbReference type="CDD" id="cd00054">
    <property type="entry name" value="EGF_CA"/>
    <property type="match status" value="13"/>
</dbReference>
<feature type="domain" description="EGF-like" evidence="18">
    <location>
        <begin position="1044"/>
        <end position="1080"/>
    </location>
</feature>
<protein>
    <recommendedName>
        <fullName evidence="15">Metalloendopeptidase</fullName>
        <ecNumber evidence="15">3.4.24.-</ecNumber>
    </recommendedName>
</protein>
<evidence type="ECO:0000256" key="2">
    <source>
        <dbReference type="ARBA" id="ARBA00022525"/>
    </source>
</evidence>
<keyword evidence="4 14" id="KW-0645">Protease</keyword>
<dbReference type="SMART" id="SM00235">
    <property type="entry name" value="ZnMc"/>
    <property type="match status" value="1"/>
</dbReference>
<reference evidence="22" key="1">
    <citation type="submission" date="2025-08" db="UniProtKB">
        <authorList>
            <consortium name="RefSeq"/>
        </authorList>
    </citation>
    <scope>IDENTIFICATION</scope>
    <source>
        <tissue evidence="22">Whole sample</tissue>
    </source>
</reference>
<dbReference type="Gene3D" id="2.60.120.200">
    <property type="match status" value="2"/>
</dbReference>
<dbReference type="Pfam" id="PF00008">
    <property type="entry name" value="EGF"/>
    <property type="match status" value="13"/>
</dbReference>
<feature type="domain" description="EGF-like" evidence="18">
    <location>
        <begin position="1004"/>
        <end position="1040"/>
    </location>
</feature>
<dbReference type="GO" id="GO:0016020">
    <property type="term" value="C:membrane"/>
    <property type="evidence" value="ECO:0007669"/>
    <property type="project" value="InterPro"/>
</dbReference>
<feature type="region of interest" description="Disordered" evidence="16">
    <location>
        <begin position="47"/>
        <end position="96"/>
    </location>
</feature>
<dbReference type="Gene3D" id="2.10.25.10">
    <property type="entry name" value="Laminin"/>
    <property type="match status" value="15"/>
</dbReference>
<organism evidence="21 22">
    <name type="scientific">Crassostrea virginica</name>
    <name type="common">Eastern oyster</name>
    <dbReference type="NCBI Taxonomy" id="6565"/>
    <lineage>
        <taxon>Eukaryota</taxon>
        <taxon>Metazoa</taxon>
        <taxon>Spiralia</taxon>
        <taxon>Lophotrochozoa</taxon>
        <taxon>Mollusca</taxon>
        <taxon>Bivalvia</taxon>
        <taxon>Autobranchia</taxon>
        <taxon>Pteriomorphia</taxon>
        <taxon>Ostreida</taxon>
        <taxon>Ostreoidea</taxon>
        <taxon>Ostreidae</taxon>
        <taxon>Crassostrea</taxon>
    </lineage>
</organism>
<evidence type="ECO:0000256" key="5">
    <source>
        <dbReference type="ARBA" id="ARBA00022723"/>
    </source>
</evidence>
<dbReference type="FunFam" id="2.10.25.10:FF:000255">
    <property type="entry name" value="Sushi, nidogen and EGF-like domains 1"/>
    <property type="match status" value="5"/>
</dbReference>
<evidence type="ECO:0000256" key="13">
    <source>
        <dbReference type="PROSITE-ProRule" id="PRU00076"/>
    </source>
</evidence>
<dbReference type="InterPro" id="IPR035914">
    <property type="entry name" value="Sperma_CUB_dom_sf"/>
</dbReference>
<evidence type="ECO:0000256" key="4">
    <source>
        <dbReference type="ARBA" id="ARBA00022670"/>
    </source>
</evidence>
<keyword evidence="11 13" id="KW-1015">Disulfide bond</keyword>
<dbReference type="SUPFAM" id="SSF49854">
    <property type="entry name" value="Spermadhesin, CUB domain"/>
    <property type="match status" value="1"/>
</dbReference>
<feature type="domain" description="EGF-like" evidence="18">
    <location>
        <begin position="1084"/>
        <end position="1120"/>
    </location>
</feature>
<dbReference type="PROSITE" id="PS00022">
    <property type="entry name" value="EGF_1"/>
    <property type="match status" value="16"/>
</dbReference>
<keyword evidence="5 14" id="KW-0479">Metal-binding</keyword>
<evidence type="ECO:0000259" key="20">
    <source>
        <dbReference type="PROSITE" id="PS51864"/>
    </source>
</evidence>
<dbReference type="GO" id="GO:0007399">
    <property type="term" value="P:nervous system development"/>
    <property type="evidence" value="ECO:0007669"/>
    <property type="project" value="UniProtKB-ARBA"/>
</dbReference>
<dbReference type="OrthoDB" id="406708at2759"/>
<evidence type="ECO:0000259" key="19">
    <source>
        <dbReference type="PROSITE" id="PS50060"/>
    </source>
</evidence>
<feature type="disulfide bond" evidence="13">
    <location>
        <begin position="731"/>
        <end position="740"/>
    </location>
</feature>
<feature type="disulfide bond" evidence="13">
    <location>
        <begin position="501"/>
        <end position="518"/>
    </location>
</feature>
<feature type="domain" description="EGF-like" evidence="18">
    <location>
        <begin position="1124"/>
        <end position="1160"/>
    </location>
</feature>
<dbReference type="InterPro" id="IPR000859">
    <property type="entry name" value="CUB_dom"/>
</dbReference>
<evidence type="ECO:0000256" key="10">
    <source>
        <dbReference type="ARBA" id="ARBA00023049"/>
    </source>
</evidence>
<dbReference type="FunFam" id="2.10.25.10:FF:000045">
    <property type="entry name" value="Slit guidance ligand 2"/>
    <property type="match status" value="1"/>
</dbReference>
<keyword evidence="8 14" id="KW-0378">Hydrolase</keyword>
<keyword evidence="6 15" id="KW-0732">Signal</keyword>
<dbReference type="GeneID" id="111113165"/>
<feature type="domain" description="CUB" evidence="17">
    <location>
        <begin position="376"/>
        <end position="492"/>
    </location>
</feature>
<dbReference type="PANTHER" id="PTHR24033:SF151">
    <property type="entry name" value="NOTCH 2"/>
    <property type="match status" value="1"/>
</dbReference>
<dbReference type="CDD" id="cd06263">
    <property type="entry name" value="MAM"/>
    <property type="match status" value="1"/>
</dbReference>
<dbReference type="SUPFAM" id="SSF55486">
    <property type="entry name" value="Metalloproteases ('zincins'), catalytic domain"/>
    <property type="match status" value="1"/>
</dbReference>
<dbReference type="InterPro" id="IPR000742">
    <property type="entry name" value="EGF"/>
</dbReference>
<evidence type="ECO:0000256" key="15">
    <source>
        <dbReference type="RuleBase" id="RU361183"/>
    </source>
</evidence>
<evidence type="ECO:0000256" key="9">
    <source>
        <dbReference type="ARBA" id="ARBA00022833"/>
    </source>
</evidence>
<feature type="binding site" evidence="14">
    <location>
        <position position="233"/>
    </location>
    <ligand>
        <name>Zn(2+)</name>
        <dbReference type="ChEBI" id="CHEBI:29105"/>
        <note>catalytic</note>
    </ligand>
</feature>
<feature type="disulfide bond" evidence="13">
    <location>
        <begin position="1070"/>
        <end position="1079"/>
    </location>
</feature>
<keyword evidence="7" id="KW-0677">Repeat</keyword>
<dbReference type="PROSITE" id="PS01186">
    <property type="entry name" value="EGF_2"/>
    <property type="match status" value="10"/>
</dbReference>
<feature type="disulfide bond" evidence="13">
    <location>
        <begin position="993"/>
        <end position="1002"/>
    </location>
</feature>
<evidence type="ECO:0000256" key="1">
    <source>
        <dbReference type="ARBA" id="ARBA00004613"/>
    </source>
</evidence>
<dbReference type="KEGG" id="cvn:111113165"/>
<feature type="domain" description="MAM" evidence="19">
    <location>
        <begin position="1246"/>
        <end position="1403"/>
    </location>
</feature>
<evidence type="ECO:0000256" key="14">
    <source>
        <dbReference type="PROSITE-ProRule" id="PRU01211"/>
    </source>
</evidence>
<dbReference type="GO" id="GO:0005509">
    <property type="term" value="F:calcium ion binding"/>
    <property type="evidence" value="ECO:0007669"/>
    <property type="project" value="InterPro"/>
</dbReference>
<evidence type="ECO:0000256" key="7">
    <source>
        <dbReference type="ARBA" id="ARBA00022737"/>
    </source>
</evidence>
<dbReference type="PROSITE" id="PS01180">
    <property type="entry name" value="CUB"/>
    <property type="match status" value="1"/>
</dbReference>
<dbReference type="InterPro" id="IPR001881">
    <property type="entry name" value="EGF-like_Ca-bd_dom"/>
</dbReference>
<dbReference type="InterPro" id="IPR013320">
    <property type="entry name" value="ConA-like_dom_sf"/>
</dbReference>
<keyword evidence="10 14" id="KW-0482">Metalloprotease</keyword>
<feature type="disulfide bond" evidence="13">
    <location>
        <begin position="919"/>
        <end position="928"/>
    </location>
</feature>
<dbReference type="GO" id="GO:0008270">
    <property type="term" value="F:zinc ion binding"/>
    <property type="evidence" value="ECO:0007669"/>
    <property type="project" value="UniProtKB-UniRule"/>
</dbReference>
<dbReference type="FunFam" id="2.10.25.10:FF:000246">
    <property type="entry name" value="EGF-like repeat and discoidin I-like domain-containing protein 3"/>
    <property type="match status" value="1"/>
</dbReference>
<comment type="caution">
    <text evidence="13">Lacks conserved residue(s) required for the propagation of feature annotation.</text>
</comment>
<keyword evidence="2" id="KW-0964">Secreted</keyword>
<feature type="signal peptide" evidence="15">
    <location>
        <begin position="1"/>
        <end position="22"/>
    </location>
</feature>
<keyword evidence="12" id="KW-0325">Glycoprotein</keyword>
<dbReference type="Pfam" id="PF00629">
    <property type="entry name" value="MAM"/>
    <property type="match status" value="2"/>
</dbReference>